<evidence type="ECO:0000256" key="1">
    <source>
        <dbReference type="SAM" id="MobiDB-lite"/>
    </source>
</evidence>
<keyword evidence="4" id="KW-1185">Reference proteome</keyword>
<keyword evidence="2" id="KW-0732">Signal</keyword>
<dbReference type="EMBL" id="JASCZI010091877">
    <property type="protein sequence ID" value="MED6151417.1"/>
    <property type="molecule type" value="Genomic_DNA"/>
</dbReference>
<feature type="chain" id="PRO_5045176226" evidence="2">
    <location>
        <begin position="19"/>
        <end position="310"/>
    </location>
</feature>
<reference evidence="3 4" key="1">
    <citation type="journal article" date="2023" name="Plants (Basel)">
        <title>Bridging the Gap: Combining Genomics and Transcriptomics Approaches to Understand Stylosanthes scabra, an Orphan Legume from the Brazilian Caatinga.</title>
        <authorList>
            <person name="Ferreira-Neto J.R.C."/>
            <person name="da Silva M.D."/>
            <person name="Binneck E."/>
            <person name="de Melo N.F."/>
            <person name="da Silva R.H."/>
            <person name="de Melo A.L.T.M."/>
            <person name="Pandolfi V."/>
            <person name="Bustamante F.O."/>
            <person name="Brasileiro-Vidal A.C."/>
            <person name="Benko-Iseppon A.M."/>
        </authorList>
    </citation>
    <scope>NUCLEOTIDE SEQUENCE [LARGE SCALE GENOMIC DNA]</scope>
    <source>
        <tissue evidence="3">Leaves</tissue>
    </source>
</reference>
<proteinExistence type="predicted"/>
<evidence type="ECO:0000313" key="3">
    <source>
        <dbReference type="EMBL" id="MED6151417.1"/>
    </source>
</evidence>
<evidence type="ECO:0000256" key="2">
    <source>
        <dbReference type="SAM" id="SignalP"/>
    </source>
</evidence>
<protein>
    <submittedName>
        <fullName evidence="3">Uncharacterized protein</fullName>
    </submittedName>
</protein>
<dbReference type="Proteomes" id="UP001341840">
    <property type="component" value="Unassembled WGS sequence"/>
</dbReference>
<organism evidence="3 4">
    <name type="scientific">Stylosanthes scabra</name>
    <dbReference type="NCBI Taxonomy" id="79078"/>
    <lineage>
        <taxon>Eukaryota</taxon>
        <taxon>Viridiplantae</taxon>
        <taxon>Streptophyta</taxon>
        <taxon>Embryophyta</taxon>
        <taxon>Tracheophyta</taxon>
        <taxon>Spermatophyta</taxon>
        <taxon>Magnoliopsida</taxon>
        <taxon>eudicotyledons</taxon>
        <taxon>Gunneridae</taxon>
        <taxon>Pentapetalae</taxon>
        <taxon>rosids</taxon>
        <taxon>fabids</taxon>
        <taxon>Fabales</taxon>
        <taxon>Fabaceae</taxon>
        <taxon>Papilionoideae</taxon>
        <taxon>50 kb inversion clade</taxon>
        <taxon>dalbergioids sensu lato</taxon>
        <taxon>Dalbergieae</taxon>
        <taxon>Pterocarpus clade</taxon>
        <taxon>Stylosanthes</taxon>
    </lineage>
</organism>
<feature type="region of interest" description="Disordered" evidence="1">
    <location>
        <begin position="263"/>
        <end position="310"/>
    </location>
</feature>
<feature type="compositionally biased region" description="Basic residues" evidence="1">
    <location>
        <begin position="55"/>
        <end position="65"/>
    </location>
</feature>
<name>A0ABU6TRG6_9FABA</name>
<gene>
    <name evidence="3" type="ORF">PIB30_082207</name>
</gene>
<accession>A0ABU6TRG6</accession>
<feature type="signal peptide" evidence="2">
    <location>
        <begin position="1"/>
        <end position="18"/>
    </location>
</feature>
<feature type="region of interest" description="Disordered" evidence="1">
    <location>
        <begin position="41"/>
        <end position="101"/>
    </location>
</feature>
<feature type="compositionally biased region" description="Gly residues" evidence="1">
    <location>
        <begin position="44"/>
        <end position="54"/>
    </location>
</feature>
<sequence>MALLISVLRGVICSGIFSGPIYHWSELPDGDDIGVEFYPRRGGRGGCGRQGGRAPGRRGGRRGGRQGRGGGVDDDGSPPRASPPRARAHEGPLDVANESSPPAIITQHSYVTMDDGAGPSHAQHANPPVHEPLACFVPGPQSQSSQDIVDLEHDGVAPQPGTMTQWLVAGMMTSYPQAGGVLHVQLFSGMHDIPLVVSSHVFSGMHSTPPVASPHAFAGSHTFDQLHGTLPGSHVTGSSSGGSCSHGGKFSDLHTFRHDTDQADAGQAFAEKPPAEQHDADEQGHGRRERRPPPCVTGGCLQPPAPRRRG</sequence>
<evidence type="ECO:0000313" key="4">
    <source>
        <dbReference type="Proteomes" id="UP001341840"/>
    </source>
</evidence>
<feature type="compositionally biased region" description="Basic and acidic residues" evidence="1">
    <location>
        <begin position="273"/>
        <end position="286"/>
    </location>
</feature>
<comment type="caution">
    <text evidence="3">The sequence shown here is derived from an EMBL/GenBank/DDBJ whole genome shotgun (WGS) entry which is preliminary data.</text>
</comment>